<accession>A0A518DKY4</accession>
<keyword evidence="1" id="KW-0732">Signal</keyword>
<gene>
    <name evidence="2" type="ORF">Pla8534_02380</name>
</gene>
<dbReference type="PANTHER" id="PTHR19879">
    <property type="entry name" value="TRANSCRIPTION INITIATION FACTOR TFIID"/>
    <property type="match status" value="1"/>
</dbReference>
<organism evidence="2 3">
    <name type="scientific">Lignipirellula cremea</name>
    <dbReference type="NCBI Taxonomy" id="2528010"/>
    <lineage>
        <taxon>Bacteria</taxon>
        <taxon>Pseudomonadati</taxon>
        <taxon>Planctomycetota</taxon>
        <taxon>Planctomycetia</taxon>
        <taxon>Pirellulales</taxon>
        <taxon>Pirellulaceae</taxon>
        <taxon>Lignipirellula</taxon>
    </lineage>
</organism>
<protein>
    <submittedName>
        <fullName evidence="2">Uncharacterized protein</fullName>
    </submittedName>
</protein>
<name>A0A518DKY4_9BACT</name>
<dbReference type="RefSeq" id="WP_145048486.1">
    <property type="nucleotide sequence ID" value="NZ_CP036433.1"/>
</dbReference>
<dbReference type="InterPro" id="IPR015943">
    <property type="entry name" value="WD40/YVTN_repeat-like_dom_sf"/>
</dbReference>
<feature type="signal peptide" evidence="1">
    <location>
        <begin position="1"/>
        <end position="28"/>
    </location>
</feature>
<dbReference type="PANTHER" id="PTHR19879:SF9">
    <property type="entry name" value="TRANSCRIPTION INITIATION FACTOR TFIID SUBUNIT 5"/>
    <property type="match status" value="1"/>
</dbReference>
<feature type="chain" id="PRO_5021767024" evidence="1">
    <location>
        <begin position="29"/>
        <end position="1264"/>
    </location>
</feature>
<reference evidence="2 3" key="1">
    <citation type="submission" date="2019-02" db="EMBL/GenBank/DDBJ databases">
        <title>Deep-cultivation of Planctomycetes and their phenomic and genomic characterization uncovers novel biology.</title>
        <authorList>
            <person name="Wiegand S."/>
            <person name="Jogler M."/>
            <person name="Boedeker C."/>
            <person name="Pinto D."/>
            <person name="Vollmers J."/>
            <person name="Rivas-Marin E."/>
            <person name="Kohn T."/>
            <person name="Peeters S.H."/>
            <person name="Heuer A."/>
            <person name="Rast P."/>
            <person name="Oberbeckmann S."/>
            <person name="Bunk B."/>
            <person name="Jeske O."/>
            <person name="Meyerdierks A."/>
            <person name="Storesund J.E."/>
            <person name="Kallscheuer N."/>
            <person name="Luecker S."/>
            <person name="Lage O.M."/>
            <person name="Pohl T."/>
            <person name="Merkel B.J."/>
            <person name="Hornburger P."/>
            <person name="Mueller R.-W."/>
            <person name="Bruemmer F."/>
            <person name="Labrenz M."/>
            <person name="Spormann A.M."/>
            <person name="Op den Camp H."/>
            <person name="Overmann J."/>
            <person name="Amann R."/>
            <person name="Jetten M.S.M."/>
            <person name="Mascher T."/>
            <person name="Medema M.H."/>
            <person name="Devos D.P."/>
            <person name="Kaster A.-K."/>
            <person name="Ovreas L."/>
            <person name="Rohde M."/>
            <person name="Galperin M.Y."/>
            <person name="Jogler C."/>
        </authorList>
    </citation>
    <scope>NUCLEOTIDE SEQUENCE [LARGE SCALE GENOMIC DNA]</scope>
    <source>
        <strain evidence="2 3">Pla85_3_4</strain>
    </source>
</reference>
<dbReference type="KEGG" id="lcre:Pla8534_02380"/>
<dbReference type="EMBL" id="CP036433">
    <property type="protein sequence ID" value="QDU92490.1"/>
    <property type="molecule type" value="Genomic_DNA"/>
</dbReference>
<evidence type="ECO:0000313" key="3">
    <source>
        <dbReference type="Proteomes" id="UP000317648"/>
    </source>
</evidence>
<evidence type="ECO:0000256" key="1">
    <source>
        <dbReference type="SAM" id="SignalP"/>
    </source>
</evidence>
<dbReference type="OrthoDB" id="252918at2"/>
<dbReference type="AlphaFoldDB" id="A0A518DKY4"/>
<dbReference type="SUPFAM" id="SSF82171">
    <property type="entry name" value="DPP6 N-terminal domain-like"/>
    <property type="match status" value="1"/>
</dbReference>
<proteinExistence type="predicted"/>
<dbReference type="Proteomes" id="UP000317648">
    <property type="component" value="Chromosome"/>
</dbReference>
<sequence precursor="true">MRRSHAFRAGQYLLTAACLLCLTATVDAQDKTPLGALIDVEQSPLGAALEAELFALDGVEWLERTEVNRVLAEQKLQLLFDANALGDRRSMGQLLKADLLIVLRTGKVKDQKFAELAAAETQGGLRLVAIREPLGDDLEATAVKLAAVVRQALDKYREEITHVFAVPPFISHDLTFENDYRKQAYAALLEETLLQQPGVLVVELQEAEALQQEFAVAAADVRLKRKSPVYLLGEYASSRADDIDQVGLTIKLQQGALSLKTYEQAGPAADAPEFLRSVSGQVLKIDPSELKASGPVAEAAQLAARAGRFYTLGDWDEALPLLEASLMLQPQQTELHDQAMHCALRITERLPEEGNTTAELREYLTLRMRAFEHMRLLPRGGITDVVTTPRALVRALTPDQVSDAPPEFQQFYGSFRQQQREFSLHLLDELADLFPNNDAVHTSRAVWRAATEDQPPAAKYADWKQAVIRYQDRVGASALMIYGYPAFQPKDLDTVEGRLFLGDLATSDAIIPAVQTEAADLLASFQRTDKPAVPTAAPPATTPAEEGASLSFLPLRLEYTNAKGRSEALRHLSGCLPIAGGVDLIWAKSHGLFALRSEGRLQTLWLPKELNTFVTSVCYDGSRVWCVVQTGRKAPEILAISLETGQTTKFTRDDGLPLLDAEEIQNEEIPVSLAMVAAIGPGEAVIAGYVGRTWLAHVVCKEDGEKQAHVVFEAKEKLGDRQQVQAEASNPRLAFVPTFIACMTAPESAGPDARPLLAIGRSSPPNRPLIVDTHDWSATVLETRWISDFHVQTHPLSPVSDGLYAVSFLPNDPRQLKILRLRWPLEKTEVAMSDVKERELLFDDQTLHIVGQHWNRFDRETRKWEQLGAVPWVFFTVYGASERIYPPEMKHDTITQKGFCWSQHLGFVVNYYQNGGRIAGTALVRFDGSGQPLAEVMSGRATQTPAAPPQTPARLPRPTERDNLWTRTVAPDDVAWSPDGKWVLTASSNFNRTIQLFEAETGRQNPNLTGGPQSGRAVTFSSNGRRCAASFAGGRVMVWSLPDLKVVFDQITEKATMGGVALSGDGALLATAGSESTSLWNLATGERLFQTGRFMPRQGYWLRFSADNQSLETVGYKDFLYRIHLADGSPLPRLESLHSVAGYLPDGRVVGRLSNDLQKVVAWDWKTSTLEVLLEDVPGSRVGESLTVSADGRRLAAYEHIRYVDGKQEEIRQIHLWDLGTKKKLPGLEGVGGYGLRRFLFSPQGDMLLGVDGQSRFLHWTLEP</sequence>
<keyword evidence="3" id="KW-1185">Reference proteome</keyword>
<evidence type="ECO:0000313" key="2">
    <source>
        <dbReference type="EMBL" id="QDU92490.1"/>
    </source>
</evidence>
<dbReference type="Gene3D" id="2.130.10.10">
    <property type="entry name" value="YVTN repeat-like/Quinoprotein amine dehydrogenase"/>
    <property type="match status" value="2"/>
</dbReference>